<dbReference type="KEGG" id="nco:AAW31_11245"/>
<keyword evidence="3" id="KW-1185">Reference proteome</keyword>
<name>A0A0F7KCF7_9PROT</name>
<evidence type="ECO:0000313" key="1">
    <source>
        <dbReference type="EMBL" id="AKH38235.1"/>
    </source>
</evidence>
<dbReference type="EMBL" id="CP011451">
    <property type="protein sequence ID" value="AKH38235.1"/>
    <property type="molecule type" value="Genomic_DNA"/>
</dbReference>
<dbReference type="PATRIC" id="fig|44574.3.peg.2742"/>
<reference evidence="3" key="1">
    <citation type="submission" date="2015-05" db="EMBL/GenBank/DDBJ databases">
        <title>Draft genome of Nitrosomonas communis strain Nm2.</title>
        <authorList>
            <person name="Kozlowski J.A."/>
            <person name="Kits K.D."/>
            <person name="Stein L.Y."/>
        </authorList>
    </citation>
    <scope>NUCLEOTIDE SEQUENCE [LARGE SCALE GENOMIC DNA]</scope>
    <source>
        <strain evidence="3">Nm2</strain>
    </source>
</reference>
<evidence type="ECO:0000313" key="3">
    <source>
        <dbReference type="Proteomes" id="UP000034156"/>
    </source>
</evidence>
<dbReference type="RefSeq" id="WP_046850291.1">
    <property type="nucleotide sequence ID" value="NZ_CP011451.1"/>
</dbReference>
<protein>
    <submittedName>
        <fullName evidence="1">Uncharacterized protein</fullName>
    </submittedName>
</protein>
<evidence type="ECO:0000313" key="2">
    <source>
        <dbReference type="EMBL" id="TYP80657.1"/>
    </source>
</evidence>
<gene>
    <name evidence="1" type="ORF">AAW31_11245</name>
    <name evidence="2" type="ORF">BCL69_10553</name>
</gene>
<accession>A0A0F7KCF7</accession>
<organism evidence="1 3">
    <name type="scientific">Nitrosomonas communis</name>
    <dbReference type="NCBI Taxonomy" id="44574"/>
    <lineage>
        <taxon>Bacteria</taxon>
        <taxon>Pseudomonadati</taxon>
        <taxon>Pseudomonadota</taxon>
        <taxon>Betaproteobacteria</taxon>
        <taxon>Nitrosomonadales</taxon>
        <taxon>Nitrosomonadaceae</taxon>
        <taxon>Nitrosomonas</taxon>
    </lineage>
</organism>
<reference evidence="1 3" key="2">
    <citation type="journal article" date="2016" name="Genome Announc.">
        <title>Genome Sequence of Nitrosomonas communis Strain Nm2, a Mesophilic Ammonia-Oxidizing Bacterium Isolated from Mediterranean Soil.</title>
        <authorList>
            <person name="Kozlowski J.A."/>
            <person name="Kits K.D."/>
            <person name="Stein L.Y."/>
        </authorList>
    </citation>
    <scope>NUCLEOTIDE SEQUENCE [LARGE SCALE GENOMIC DNA]</scope>
    <source>
        <strain evidence="1 3">Nm2</strain>
    </source>
</reference>
<dbReference type="EMBL" id="VNHT01000055">
    <property type="protein sequence ID" value="TYP80657.1"/>
    <property type="molecule type" value="Genomic_DNA"/>
</dbReference>
<dbReference type="Proteomes" id="UP000324176">
    <property type="component" value="Unassembled WGS sequence"/>
</dbReference>
<reference evidence="2 4" key="3">
    <citation type="submission" date="2019-07" db="EMBL/GenBank/DDBJ databases">
        <title>Active sludge and wastewater microbial communities from Klosterneuburg, Austria.</title>
        <authorList>
            <person name="Wagner M."/>
        </authorList>
    </citation>
    <scope>NUCLEOTIDE SEQUENCE [LARGE SCALE GENOMIC DNA]</scope>
    <source>
        <strain evidence="2 4">Nm2</strain>
    </source>
</reference>
<evidence type="ECO:0000313" key="4">
    <source>
        <dbReference type="Proteomes" id="UP000324176"/>
    </source>
</evidence>
<sequence length="65" mass="7593">MPFITGDSEAGIRYRRRVAHDFVVYLCKDKLGLDRFHSLILMGSNDTLMNKEFVELNVIFMHDLC</sequence>
<proteinExistence type="predicted"/>
<dbReference type="Proteomes" id="UP000034156">
    <property type="component" value="Chromosome"/>
</dbReference>
<dbReference type="AlphaFoldDB" id="A0A0F7KCF7"/>